<keyword evidence="1" id="KW-0812">Transmembrane</keyword>
<dbReference type="PANTHER" id="PTHR35734:SF1">
    <property type="entry name" value="OS01G0805200 PROTEIN"/>
    <property type="match status" value="1"/>
</dbReference>
<gene>
    <name evidence="3" type="ORF">FPAR1323_LOCUS6808</name>
</gene>
<feature type="chain" id="PRO_5030800483" evidence="2">
    <location>
        <begin position="27"/>
        <end position="191"/>
    </location>
</feature>
<accession>A0A7S2FQB7</accession>
<dbReference type="AlphaFoldDB" id="A0A7S2FQB7"/>
<feature type="transmembrane region" description="Helical" evidence="1">
    <location>
        <begin position="120"/>
        <end position="143"/>
    </location>
</feature>
<evidence type="ECO:0000256" key="1">
    <source>
        <dbReference type="SAM" id="Phobius"/>
    </source>
</evidence>
<reference evidence="3" key="1">
    <citation type="submission" date="2021-01" db="EMBL/GenBank/DDBJ databases">
        <authorList>
            <person name="Corre E."/>
            <person name="Pelletier E."/>
            <person name="Niang G."/>
            <person name="Scheremetjew M."/>
            <person name="Finn R."/>
            <person name="Kale V."/>
            <person name="Holt S."/>
            <person name="Cochrane G."/>
            <person name="Meng A."/>
            <person name="Brown T."/>
            <person name="Cohen L."/>
        </authorList>
    </citation>
    <scope>NUCLEOTIDE SEQUENCE</scope>
    <source>
        <strain evidence="3">RCC1693</strain>
    </source>
</reference>
<keyword evidence="2" id="KW-0732">Signal</keyword>
<dbReference type="InterPro" id="IPR021562">
    <property type="entry name" value="DUF3007"/>
</dbReference>
<feature type="signal peptide" evidence="2">
    <location>
        <begin position="1"/>
        <end position="26"/>
    </location>
</feature>
<organism evidence="3">
    <name type="scientific">Florenciella parvula</name>
    <dbReference type="NCBI Taxonomy" id="236787"/>
    <lineage>
        <taxon>Eukaryota</taxon>
        <taxon>Sar</taxon>
        <taxon>Stramenopiles</taxon>
        <taxon>Ochrophyta</taxon>
        <taxon>Dictyochophyceae</taxon>
        <taxon>Florenciellales</taxon>
        <taxon>Florenciella</taxon>
    </lineage>
</organism>
<dbReference type="Pfam" id="PF11460">
    <property type="entry name" value="DUF3007"/>
    <property type="match status" value="1"/>
</dbReference>
<keyword evidence="1" id="KW-1133">Transmembrane helix</keyword>
<dbReference type="EMBL" id="HBGT01012698">
    <property type="protein sequence ID" value="CAD9408592.1"/>
    <property type="molecule type" value="Transcribed_RNA"/>
</dbReference>
<proteinExistence type="predicted"/>
<feature type="transmembrane region" description="Helical" evidence="1">
    <location>
        <begin position="93"/>
        <end position="114"/>
    </location>
</feature>
<evidence type="ECO:0000256" key="2">
    <source>
        <dbReference type="SAM" id="SignalP"/>
    </source>
</evidence>
<name>A0A7S2FQB7_9STRA</name>
<evidence type="ECO:0000313" key="3">
    <source>
        <dbReference type="EMBL" id="CAD9408592.1"/>
    </source>
</evidence>
<sequence length="191" mass="20544">MTQTGQQTDSMLRLITLFGVLAAARSFAPLQPRPLAIRHGFTAAKQLPNVANLSPIGSLPRQSAVVVRAAENEATGGGFSLPWWLDPGTKGGAIVVCSLLAIIPIVGYYGLIAVGYDEQAAGAVSAGSFTLLAILLWTFSYMFRVANKDMTYAKQLKTYEDAVIAKRLEELADDEVNALLDEIDRDEELGI</sequence>
<keyword evidence="1" id="KW-0472">Membrane</keyword>
<dbReference type="PANTHER" id="PTHR35734">
    <property type="entry name" value="OS01G0805200 PROTEIN"/>
    <property type="match status" value="1"/>
</dbReference>
<protein>
    <submittedName>
        <fullName evidence="3">Uncharacterized protein</fullName>
    </submittedName>
</protein>